<evidence type="ECO:0000256" key="3">
    <source>
        <dbReference type="ARBA" id="ARBA00012865"/>
    </source>
</evidence>
<feature type="domain" description="Beta-lactamase class A catalytic" evidence="4">
    <location>
        <begin position="75"/>
        <end position="333"/>
    </location>
</feature>
<dbReference type="InterPro" id="IPR000871">
    <property type="entry name" value="Beta-lactam_class-A"/>
</dbReference>
<dbReference type="EC" id="3.5.2.6" evidence="3"/>
<dbReference type="EMBL" id="JAGSGD010000001">
    <property type="protein sequence ID" value="MBR7619759.1"/>
    <property type="molecule type" value="Genomic_DNA"/>
</dbReference>
<dbReference type="Proteomes" id="UP000622580">
    <property type="component" value="Unassembled WGS sequence"/>
</dbReference>
<sequence>MTDPSRASRRRVAHGQHWWFGLVTLLLGLVLTLTPAPAERPPEGRSVQQAMAAQAAPDLAARIKALGRGFDGRVGIAIRDIDEGWTVAFDGDNKYPQQSVSKLWVALAALQAVDQGKMALTDTVVIHKDDLSIFHQPLRKYVGENGYPVTVVELIRGAIAQSDNAANDVLVGHVGGQSAVQANLDHHRLKGVWASPPEKVMQTQIAGLDWKPEYSFEHTFWTERDTLSPEARSVNLDEYLQDPYDAATPVGIATALARLKRGELLSPASTNLLLKIMGETETGPSRLPAGLAPGWTLAHKTGTGQVWGAVATGFNDVGVMTAPDGHSYAVAVMIAQTRRPVPERQDLMVAVARAVVAHHDKEAVR</sequence>
<gene>
    <name evidence="5" type="primary">bla</name>
    <name evidence="5" type="ORF">JKL49_10200</name>
</gene>
<evidence type="ECO:0000259" key="4">
    <source>
        <dbReference type="Pfam" id="PF13354"/>
    </source>
</evidence>
<proteinExistence type="inferred from homology"/>
<dbReference type="Gene3D" id="3.40.710.10">
    <property type="entry name" value="DD-peptidase/beta-lactamase superfamily"/>
    <property type="match status" value="1"/>
</dbReference>
<dbReference type="RefSeq" id="WP_215340134.1">
    <property type="nucleotide sequence ID" value="NZ_JAGSGD010000001.1"/>
</dbReference>
<dbReference type="GO" id="GO:0046677">
    <property type="term" value="P:response to antibiotic"/>
    <property type="evidence" value="ECO:0007669"/>
    <property type="project" value="InterPro"/>
</dbReference>
<evidence type="ECO:0000313" key="6">
    <source>
        <dbReference type="Proteomes" id="UP000622580"/>
    </source>
</evidence>
<dbReference type="GO" id="GO:0030655">
    <property type="term" value="P:beta-lactam antibiotic catabolic process"/>
    <property type="evidence" value="ECO:0007669"/>
    <property type="project" value="InterPro"/>
</dbReference>
<evidence type="ECO:0000313" key="5">
    <source>
        <dbReference type="EMBL" id="MBR7619759.1"/>
    </source>
</evidence>
<organism evidence="5 6">
    <name type="scientific">Phenylobacterium glaciei</name>
    <dbReference type="NCBI Taxonomy" id="2803784"/>
    <lineage>
        <taxon>Bacteria</taxon>
        <taxon>Pseudomonadati</taxon>
        <taxon>Pseudomonadota</taxon>
        <taxon>Alphaproteobacteria</taxon>
        <taxon>Caulobacterales</taxon>
        <taxon>Caulobacteraceae</taxon>
        <taxon>Phenylobacterium</taxon>
    </lineage>
</organism>
<dbReference type="InterPro" id="IPR045155">
    <property type="entry name" value="Beta-lactam_cat"/>
</dbReference>
<dbReference type="PANTHER" id="PTHR35333:SF3">
    <property type="entry name" value="BETA-LACTAMASE-TYPE TRANSPEPTIDASE FOLD CONTAINING PROTEIN"/>
    <property type="match status" value="1"/>
</dbReference>
<dbReference type="SUPFAM" id="SSF56601">
    <property type="entry name" value="beta-lactamase/transpeptidase-like"/>
    <property type="match status" value="1"/>
</dbReference>
<comment type="caution">
    <text evidence="5">The sequence shown here is derived from an EMBL/GenBank/DDBJ whole genome shotgun (WGS) entry which is preliminary data.</text>
</comment>
<dbReference type="PANTHER" id="PTHR35333">
    <property type="entry name" value="BETA-LACTAMASE"/>
    <property type="match status" value="1"/>
</dbReference>
<dbReference type="NCBIfam" id="NF033103">
    <property type="entry name" value="bla_class_A"/>
    <property type="match status" value="1"/>
</dbReference>
<dbReference type="AlphaFoldDB" id="A0A941HVG7"/>
<evidence type="ECO:0000256" key="2">
    <source>
        <dbReference type="ARBA" id="ARBA00009009"/>
    </source>
</evidence>
<dbReference type="InterPro" id="IPR012338">
    <property type="entry name" value="Beta-lactam/transpept-like"/>
</dbReference>
<comment type="similarity">
    <text evidence="2">Belongs to the class-A beta-lactamase family.</text>
</comment>
<dbReference type="Pfam" id="PF13354">
    <property type="entry name" value="Beta-lactamase2"/>
    <property type="match status" value="1"/>
</dbReference>
<reference evidence="5" key="1">
    <citation type="submission" date="2021-04" db="EMBL/GenBank/DDBJ databases">
        <title>Draft genome assembly of strain Phenylobacterium sp. 20VBR1 using MiniION and Illumina platforms.</title>
        <authorList>
            <person name="Thomas F.A."/>
            <person name="Krishnan K.P."/>
            <person name="Sinha R.K."/>
        </authorList>
    </citation>
    <scope>NUCLEOTIDE SEQUENCE</scope>
    <source>
        <strain evidence="5">20VBR1</strain>
    </source>
</reference>
<protein>
    <recommendedName>
        <fullName evidence="3">beta-lactamase</fullName>
        <ecNumber evidence="3">3.5.2.6</ecNumber>
    </recommendedName>
</protein>
<keyword evidence="6" id="KW-1185">Reference proteome</keyword>
<evidence type="ECO:0000256" key="1">
    <source>
        <dbReference type="ARBA" id="ARBA00001526"/>
    </source>
</evidence>
<dbReference type="PRINTS" id="PR00118">
    <property type="entry name" value="BLACTAMASEA"/>
</dbReference>
<name>A0A941HVG7_9CAUL</name>
<dbReference type="GO" id="GO:0008800">
    <property type="term" value="F:beta-lactamase activity"/>
    <property type="evidence" value="ECO:0007669"/>
    <property type="project" value="UniProtKB-EC"/>
</dbReference>
<comment type="catalytic activity">
    <reaction evidence="1">
        <text>a beta-lactam + H2O = a substituted beta-amino acid</text>
        <dbReference type="Rhea" id="RHEA:20401"/>
        <dbReference type="ChEBI" id="CHEBI:15377"/>
        <dbReference type="ChEBI" id="CHEBI:35627"/>
        <dbReference type="ChEBI" id="CHEBI:140347"/>
        <dbReference type="EC" id="3.5.2.6"/>
    </reaction>
</comment>
<accession>A0A941HVG7</accession>